<keyword evidence="1" id="KW-0812">Transmembrane</keyword>
<name>A0A2S1QY93_9FLAO</name>
<organism evidence="2 3">
    <name type="scientific">Flavobacterium album</name>
    <dbReference type="NCBI Taxonomy" id="2175091"/>
    <lineage>
        <taxon>Bacteria</taxon>
        <taxon>Pseudomonadati</taxon>
        <taxon>Bacteroidota</taxon>
        <taxon>Flavobacteriia</taxon>
        <taxon>Flavobacteriales</taxon>
        <taxon>Flavobacteriaceae</taxon>
        <taxon>Flavobacterium</taxon>
    </lineage>
</organism>
<evidence type="ECO:0008006" key="4">
    <source>
        <dbReference type="Google" id="ProtNLM"/>
    </source>
</evidence>
<feature type="transmembrane region" description="Helical" evidence="1">
    <location>
        <begin position="147"/>
        <end position="170"/>
    </location>
</feature>
<accession>A0A2S1QY93</accession>
<evidence type="ECO:0000313" key="2">
    <source>
        <dbReference type="EMBL" id="AWH85355.1"/>
    </source>
</evidence>
<gene>
    <name evidence="2" type="ORF">HYN59_09615</name>
</gene>
<evidence type="ECO:0000313" key="3">
    <source>
        <dbReference type="Proteomes" id="UP000244929"/>
    </source>
</evidence>
<proteinExistence type="predicted"/>
<evidence type="ECO:0000256" key="1">
    <source>
        <dbReference type="SAM" id="Phobius"/>
    </source>
</evidence>
<dbReference type="RefSeq" id="WP_108778057.1">
    <property type="nucleotide sequence ID" value="NZ_CP029186.1"/>
</dbReference>
<dbReference type="Proteomes" id="UP000244929">
    <property type="component" value="Chromosome"/>
</dbReference>
<dbReference type="AlphaFoldDB" id="A0A2S1QY93"/>
<sequence>MQNYVTYKKFPDAQEARALQHFLIGNGIECLFIDDSPSMGSAMAGDYGKQYEVQLKPEQFEAADKLLEEYATSMLTDLPEDYYLLSFSDEELHDVVVKHDEWSEFDYVLARKLLAERGKGIDEDELKTLRQHRIENLAKPEKRQKGWVIAGYIMAFLGGLGGIITGYVLWTSTKTLPNGQVVPTYSEADRKHGKSIVIFGAIMLPVMFCIKIFLFA</sequence>
<feature type="transmembrane region" description="Helical" evidence="1">
    <location>
        <begin position="196"/>
        <end position="215"/>
    </location>
</feature>
<keyword evidence="1" id="KW-1133">Transmembrane helix</keyword>
<keyword evidence="3" id="KW-1185">Reference proteome</keyword>
<protein>
    <recommendedName>
        <fullName evidence="4">DUF2007 domain-containing protein</fullName>
    </recommendedName>
</protein>
<dbReference type="EMBL" id="CP029186">
    <property type="protein sequence ID" value="AWH85355.1"/>
    <property type="molecule type" value="Genomic_DNA"/>
</dbReference>
<reference evidence="2 3" key="1">
    <citation type="submission" date="2018-04" db="EMBL/GenBank/DDBJ databases">
        <title>Genome sequencing of Flavobacterium sp. HYN0059.</title>
        <authorList>
            <person name="Yi H."/>
            <person name="Baek C."/>
        </authorList>
    </citation>
    <scope>NUCLEOTIDE SEQUENCE [LARGE SCALE GENOMIC DNA]</scope>
    <source>
        <strain evidence="2 3">HYN0059</strain>
    </source>
</reference>
<keyword evidence="1" id="KW-0472">Membrane</keyword>
<dbReference type="OrthoDB" id="9814194at2"/>
<dbReference type="KEGG" id="falb:HYN59_09615"/>